<gene>
    <name evidence="12" type="ORF">ACFSCY_32160</name>
</gene>
<name>A0ABW4FYF3_9PSEU</name>
<feature type="transmembrane region" description="Helical" evidence="9">
    <location>
        <begin position="165"/>
        <end position="187"/>
    </location>
</feature>
<dbReference type="EC" id="2.7.13.3" evidence="2"/>
<keyword evidence="3" id="KW-0597">Phosphoprotein</keyword>
<keyword evidence="8" id="KW-0902">Two-component regulatory system</keyword>
<keyword evidence="13" id="KW-1185">Reference proteome</keyword>
<dbReference type="Proteomes" id="UP001597145">
    <property type="component" value="Unassembled WGS sequence"/>
</dbReference>
<dbReference type="Gene3D" id="1.20.5.1930">
    <property type="match status" value="1"/>
</dbReference>
<dbReference type="InterPro" id="IPR011712">
    <property type="entry name" value="Sig_transdc_His_kin_sub3_dim/P"/>
</dbReference>
<dbReference type="CDD" id="cd16917">
    <property type="entry name" value="HATPase_UhpB-NarQ-NarX-like"/>
    <property type="match status" value="1"/>
</dbReference>
<dbReference type="RefSeq" id="WP_343974055.1">
    <property type="nucleotide sequence ID" value="NZ_BAAAJG010000005.1"/>
</dbReference>
<evidence type="ECO:0000256" key="6">
    <source>
        <dbReference type="ARBA" id="ARBA00022777"/>
    </source>
</evidence>
<organism evidence="12 13">
    <name type="scientific">Pseudonocardia aurantiaca</name>
    <dbReference type="NCBI Taxonomy" id="75290"/>
    <lineage>
        <taxon>Bacteria</taxon>
        <taxon>Bacillati</taxon>
        <taxon>Actinomycetota</taxon>
        <taxon>Actinomycetes</taxon>
        <taxon>Pseudonocardiales</taxon>
        <taxon>Pseudonocardiaceae</taxon>
        <taxon>Pseudonocardia</taxon>
    </lineage>
</organism>
<evidence type="ECO:0000256" key="1">
    <source>
        <dbReference type="ARBA" id="ARBA00000085"/>
    </source>
</evidence>
<keyword evidence="9" id="KW-0472">Membrane</keyword>
<reference evidence="13" key="1">
    <citation type="journal article" date="2019" name="Int. J. Syst. Evol. Microbiol.">
        <title>The Global Catalogue of Microorganisms (GCM) 10K type strain sequencing project: providing services to taxonomists for standard genome sequencing and annotation.</title>
        <authorList>
            <consortium name="The Broad Institute Genomics Platform"/>
            <consortium name="The Broad Institute Genome Sequencing Center for Infectious Disease"/>
            <person name="Wu L."/>
            <person name="Ma J."/>
        </authorList>
    </citation>
    <scope>NUCLEOTIDE SEQUENCE [LARGE SCALE GENOMIC DNA]</scope>
    <source>
        <strain evidence="13">JCM 12165</strain>
    </source>
</reference>
<dbReference type="SUPFAM" id="SSF55874">
    <property type="entry name" value="ATPase domain of HSP90 chaperone/DNA topoisomerase II/histidine kinase"/>
    <property type="match status" value="1"/>
</dbReference>
<dbReference type="InterPro" id="IPR003594">
    <property type="entry name" value="HATPase_dom"/>
</dbReference>
<feature type="transmembrane region" description="Helical" evidence="9">
    <location>
        <begin position="136"/>
        <end position="158"/>
    </location>
</feature>
<sequence length="428" mass="45225">MPRPRRHTQHRTGLRVPIEPGSRAGEWSVVRNLRETAGAPAVADAILGACVAVGLLAATFAGVGPVVANARPLDAGAVALAATVAAAIAVRRRYPIAALVVLNAVPLVWFLARYPGQLITLAPLIGCYTLAADRGWRWGLAGAVPTALIEIIAIRVVLGDAETAGVVPIAVLLAATAGSAGAAVGYYRAVLAATRAQLARETQTHEERARRIAVEERLRIARELHDVFGHAMATISVQAGVGLHVIEQRPGHAREALAAIKKISDDGLTDVKTILGILRADTSTTEGPEQPRAPRGGLDRLTELIDTAQAAGLRVELNLDGDLRPLPAPVDLAAYRIIQEALTNVLRHAEARTVRLALKHEPSRLLIQIRDDGTTTSADTNHTASGRCGHGIDGMRERARALSGQLTAAPRPEGGFEVYAELPIPNPQ</sequence>
<evidence type="ECO:0000259" key="11">
    <source>
        <dbReference type="Pfam" id="PF07730"/>
    </source>
</evidence>
<comment type="caution">
    <text evidence="12">The sequence shown here is derived from an EMBL/GenBank/DDBJ whole genome shotgun (WGS) entry which is preliminary data.</text>
</comment>
<evidence type="ECO:0000313" key="12">
    <source>
        <dbReference type="EMBL" id="MFD1534082.1"/>
    </source>
</evidence>
<evidence type="ECO:0000256" key="2">
    <source>
        <dbReference type="ARBA" id="ARBA00012438"/>
    </source>
</evidence>
<evidence type="ECO:0000313" key="13">
    <source>
        <dbReference type="Proteomes" id="UP001597145"/>
    </source>
</evidence>
<feature type="transmembrane region" description="Helical" evidence="9">
    <location>
        <begin position="73"/>
        <end position="90"/>
    </location>
</feature>
<dbReference type="Pfam" id="PF07730">
    <property type="entry name" value="HisKA_3"/>
    <property type="match status" value="1"/>
</dbReference>
<evidence type="ECO:0000256" key="7">
    <source>
        <dbReference type="ARBA" id="ARBA00022840"/>
    </source>
</evidence>
<dbReference type="InterPro" id="IPR050482">
    <property type="entry name" value="Sensor_HK_TwoCompSys"/>
</dbReference>
<dbReference type="Gene3D" id="3.30.565.10">
    <property type="entry name" value="Histidine kinase-like ATPase, C-terminal domain"/>
    <property type="match status" value="1"/>
</dbReference>
<proteinExistence type="predicted"/>
<dbReference type="InterPro" id="IPR036890">
    <property type="entry name" value="HATPase_C_sf"/>
</dbReference>
<keyword evidence="9" id="KW-1133">Transmembrane helix</keyword>
<feature type="domain" description="Histidine kinase/HSP90-like ATPase" evidence="10">
    <location>
        <begin position="333"/>
        <end position="425"/>
    </location>
</feature>
<protein>
    <recommendedName>
        <fullName evidence="2">histidine kinase</fullName>
        <ecNumber evidence="2">2.7.13.3</ecNumber>
    </recommendedName>
</protein>
<keyword evidence="6 12" id="KW-0418">Kinase</keyword>
<evidence type="ECO:0000256" key="4">
    <source>
        <dbReference type="ARBA" id="ARBA00022679"/>
    </source>
</evidence>
<keyword evidence="7" id="KW-0067">ATP-binding</keyword>
<dbReference type="EMBL" id="JBHUCP010000028">
    <property type="protein sequence ID" value="MFD1534082.1"/>
    <property type="molecule type" value="Genomic_DNA"/>
</dbReference>
<evidence type="ECO:0000256" key="5">
    <source>
        <dbReference type="ARBA" id="ARBA00022741"/>
    </source>
</evidence>
<dbReference type="Pfam" id="PF02518">
    <property type="entry name" value="HATPase_c"/>
    <property type="match status" value="1"/>
</dbReference>
<feature type="transmembrane region" description="Helical" evidence="9">
    <location>
        <begin position="41"/>
        <end position="61"/>
    </location>
</feature>
<evidence type="ECO:0000256" key="3">
    <source>
        <dbReference type="ARBA" id="ARBA00022553"/>
    </source>
</evidence>
<comment type="catalytic activity">
    <reaction evidence="1">
        <text>ATP + protein L-histidine = ADP + protein N-phospho-L-histidine.</text>
        <dbReference type="EC" id="2.7.13.3"/>
    </reaction>
</comment>
<feature type="transmembrane region" description="Helical" evidence="9">
    <location>
        <begin position="97"/>
        <end position="116"/>
    </location>
</feature>
<evidence type="ECO:0000256" key="9">
    <source>
        <dbReference type="SAM" id="Phobius"/>
    </source>
</evidence>
<keyword evidence="4" id="KW-0808">Transferase</keyword>
<evidence type="ECO:0000259" key="10">
    <source>
        <dbReference type="Pfam" id="PF02518"/>
    </source>
</evidence>
<dbReference type="PANTHER" id="PTHR24421:SF10">
    <property type="entry name" value="NITRATE_NITRITE SENSOR PROTEIN NARQ"/>
    <property type="match status" value="1"/>
</dbReference>
<keyword evidence="5" id="KW-0547">Nucleotide-binding</keyword>
<keyword evidence="9" id="KW-0812">Transmembrane</keyword>
<dbReference type="GO" id="GO:0016301">
    <property type="term" value="F:kinase activity"/>
    <property type="evidence" value="ECO:0007669"/>
    <property type="project" value="UniProtKB-KW"/>
</dbReference>
<evidence type="ECO:0000256" key="8">
    <source>
        <dbReference type="ARBA" id="ARBA00023012"/>
    </source>
</evidence>
<accession>A0ABW4FYF3</accession>
<feature type="domain" description="Signal transduction histidine kinase subgroup 3 dimerisation and phosphoacceptor" evidence="11">
    <location>
        <begin position="216"/>
        <end position="281"/>
    </location>
</feature>
<dbReference type="PANTHER" id="PTHR24421">
    <property type="entry name" value="NITRATE/NITRITE SENSOR PROTEIN NARX-RELATED"/>
    <property type="match status" value="1"/>
</dbReference>